<dbReference type="PANTHER" id="PTHR40267:SF1">
    <property type="entry name" value="BLR3294 PROTEIN"/>
    <property type="match status" value="1"/>
</dbReference>
<dbReference type="Gene3D" id="3.40.50.12500">
    <property type="match status" value="1"/>
</dbReference>
<organism evidence="1 2">
    <name type="scientific">Streptomyces sp. 900116325</name>
    <dbReference type="NCBI Taxonomy" id="3154295"/>
    <lineage>
        <taxon>Bacteria</taxon>
        <taxon>Bacillati</taxon>
        <taxon>Actinomycetota</taxon>
        <taxon>Actinomycetes</taxon>
        <taxon>Kitasatosporales</taxon>
        <taxon>Streptomycetaceae</taxon>
        <taxon>Streptomyces</taxon>
    </lineage>
</organism>
<dbReference type="PANTHER" id="PTHR40267">
    <property type="entry name" value="BLR3294 PROTEIN"/>
    <property type="match status" value="1"/>
</dbReference>
<evidence type="ECO:0000313" key="2">
    <source>
        <dbReference type="Proteomes" id="UP001550044"/>
    </source>
</evidence>
<dbReference type="RefSeq" id="WP_356500365.1">
    <property type="nucleotide sequence ID" value="NZ_JBEXEF010000116.1"/>
</dbReference>
<dbReference type="Proteomes" id="UP001550044">
    <property type="component" value="Unassembled WGS sequence"/>
</dbReference>
<dbReference type="PIRSF" id="PIRSF015736">
    <property type="entry name" value="MI"/>
    <property type="match status" value="1"/>
</dbReference>
<name>A0ABV2UGZ1_9ACTN</name>
<reference evidence="1 2" key="1">
    <citation type="submission" date="2024-06" db="EMBL/GenBank/DDBJ databases">
        <title>The Natural Products Discovery Center: Release of the First 8490 Sequenced Strains for Exploring Actinobacteria Biosynthetic Diversity.</title>
        <authorList>
            <person name="Kalkreuter E."/>
            <person name="Kautsar S.A."/>
            <person name="Yang D."/>
            <person name="Bader C.D."/>
            <person name="Teijaro C.N."/>
            <person name="Fluegel L."/>
            <person name="Davis C.M."/>
            <person name="Simpson J.R."/>
            <person name="Lauterbach L."/>
            <person name="Steele A.D."/>
            <person name="Gui C."/>
            <person name="Meng S."/>
            <person name="Li G."/>
            <person name="Viehrig K."/>
            <person name="Ye F."/>
            <person name="Su P."/>
            <person name="Kiefer A.F."/>
            <person name="Nichols A."/>
            <person name="Cepeda A.J."/>
            <person name="Yan W."/>
            <person name="Fan B."/>
            <person name="Jiang Y."/>
            <person name="Adhikari A."/>
            <person name="Zheng C.-J."/>
            <person name="Schuster L."/>
            <person name="Cowan T.M."/>
            <person name="Smanski M.J."/>
            <person name="Chevrette M.G."/>
            <person name="De Carvalho L.P.S."/>
            <person name="Shen B."/>
        </authorList>
    </citation>
    <scope>NUCLEOTIDE SEQUENCE [LARGE SCALE GENOMIC DNA]</scope>
    <source>
        <strain evidence="1 2">NPDC005137</strain>
    </source>
</reference>
<keyword evidence="2" id="KW-1185">Reference proteome</keyword>
<protein>
    <submittedName>
        <fullName evidence="1">Decarboxylase</fullName>
    </submittedName>
</protein>
<dbReference type="InterPro" id="IPR053714">
    <property type="entry name" value="Iso_Racemase_Enz_sf"/>
</dbReference>
<dbReference type="Pfam" id="PF17645">
    <property type="entry name" value="Amdase"/>
    <property type="match status" value="1"/>
</dbReference>
<dbReference type="InterPro" id="IPR026286">
    <property type="entry name" value="MaiA/AMDase"/>
</dbReference>
<accession>A0ABV2UGZ1</accession>
<comment type="caution">
    <text evidence="1">The sequence shown here is derived from an EMBL/GenBank/DDBJ whole genome shotgun (WGS) entry which is preliminary data.</text>
</comment>
<sequence length="246" mass="26030">MTTVGFLYPGHFAEDEFPRMEVILDTTIRLVVNRTEPGEDDRRPDTLRKLGEPERLAAGVEELRRAGVESVVWASTGGSFVYGWEGAHGQTTSLARAAGLPASSASLGFVQAVRALGAARVAVAATYPEEIARLFSEFLAAAGIDVVATHSGGVTSAAEAAAWGPDRLKELAVAADRPDADAVLVPDTALHATAHICELEELLAKPVLTANQVAVFEALRLARRRTWAPQLGTLFATREAPPAPVA</sequence>
<proteinExistence type="predicted"/>
<gene>
    <name evidence="1" type="ORF">ABZV61_31010</name>
</gene>
<evidence type="ECO:0000313" key="1">
    <source>
        <dbReference type="EMBL" id="MET8437118.1"/>
    </source>
</evidence>
<dbReference type="EMBL" id="JBEXIP010000033">
    <property type="protein sequence ID" value="MET8437118.1"/>
    <property type="molecule type" value="Genomic_DNA"/>
</dbReference>